<protein>
    <submittedName>
        <fullName evidence="1">Uncharacterized protein</fullName>
    </submittedName>
</protein>
<sequence length="34" mass="4173">MLLPEQLENLTAYYKENRADFNDNFRLKMHRTLS</sequence>
<dbReference type="AlphaFoldDB" id="A0A377I3B2"/>
<proteinExistence type="predicted"/>
<reference evidence="1 2" key="1">
    <citation type="submission" date="2018-06" db="EMBL/GenBank/DDBJ databases">
        <authorList>
            <consortium name="Pathogen Informatics"/>
            <person name="Doyle S."/>
        </authorList>
    </citation>
    <scope>NUCLEOTIDE SEQUENCE [LARGE SCALE GENOMIC DNA]</scope>
    <source>
        <strain evidence="1 2">NCTC10794</strain>
    </source>
</reference>
<organism evidence="1 2">
    <name type="scientific">Haemophilus parahaemolyticus</name>
    <dbReference type="NCBI Taxonomy" id="735"/>
    <lineage>
        <taxon>Bacteria</taxon>
        <taxon>Pseudomonadati</taxon>
        <taxon>Pseudomonadota</taxon>
        <taxon>Gammaproteobacteria</taxon>
        <taxon>Pasteurellales</taxon>
        <taxon>Pasteurellaceae</taxon>
        <taxon>Haemophilus</taxon>
    </lineage>
</organism>
<gene>
    <name evidence="1" type="ORF">NCTC10794_01534</name>
</gene>
<dbReference type="Proteomes" id="UP000254867">
    <property type="component" value="Unassembled WGS sequence"/>
</dbReference>
<dbReference type="EMBL" id="UGHH01000002">
    <property type="protein sequence ID" value="STO64467.1"/>
    <property type="molecule type" value="Genomic_DNA"/>
</dbReference>
<evidence type="ECO:0000313" key="1">
    <source>
        <dbReference type="EMBL" id="STO64467.1"/>
    </source>
</evidence>
<accession>A0A377I3B2</accession>
<evidence type="ECO:0000313" key="2">
    <source>
        <dbReference type="Proteomes" id="UP000254867"/>
    </source>
</evidence>
<name>A0A377I3B2_HAEPH</name>